<dbReference type="Proteomes" id="UP001341840">
    <property type="component" value="Unassembled WGS sequence"/>
</dbReference>
<evidence type="ECO:0000256" key="2">
    <source>
        <dbReference type="ARBA" id="ARBA00023242"/>
    </source>
</evidence>
<comment type="caution">
    <text evidence="6">The sequence shown here is derived from an EMBL/GenBank/DDBJ whole genome shotgun (WGS) entry which is preliminary data.</text>
</comment>
<dbReference type="PANTHER" id="PTHR48033:SF10">
    <property type="entry name" value="RNA-BINDING PROTEIN SQUID"/>
    <property type="match status" value="1"/>
</dbReference>
<dbReference type="EMBL" id="JASCZI010060526">
    <property type="protein sequence ID" value="MED6133438.1"/>
    <property type="molecule type" value="Genomic_DNA"/>
</dbReference>
<dbReference type="PANTHER" id="PTHR48033">
    <property type="entry name" value="RNA-BINDING (RRM/RBD/RNP MOTIFS) FAMILY PROTEIN"/>
    <property type="match status" value="1"/>
</dbReference>
<proteinExistence type="predicted"/>
<gene>
    <name evidence="6" type="ORF">PIB30_028202</name>
</gene>
<keyword evidence="3" id="KW-0694">RNA-binding</keyword>
<feature type="region of interest" description="Disordered" evidence="4">
    <location>
        <begin position="353"/>
        <end position="377"/>
    </location>
</feature>
<feature type="domain" description="RRM" evidence="5">
    <location>
        <begin position="100"/>
        <end position="174"/>
    </location>
</feature>
<protein>
    <recommendedName>
        <fullName evidence="5">RRM domain-containing protein</fullName>
    </recommendedName>
</protein>
<evidence type="ECO:0000313" key="6">
    <source>
        <dbReference type="EMBL" id="MED6133438.1"/>
    </source>
</evidence>
<dbReference type="PROSITE" id="PS50102">
    <property type="entry name" value="RRM"/>
    <property type="match status" value="2"/>
</dbReference>
<name>A0ABU6SBD4_9FABA</name>
<feature type="domain" description="RRM" evidence="5">
    <location>
        <begin position="10"/>
        <end position="87"/>
    </location>
</feature>
<dbReference type="InterPro" id="IPR012677">
    <property type="entry name" value="Nucleotide-bd_a/b_plait_sf"/>
</dbReference>
<evidence type="ECO:0000256" key="4">
    <source>
        <dbReference type="SAM" id="MobiDB-lite"/>
    </source>
</evidence>
<accession>A0ABU6SBD4</accession>
<feature type="region of interest" description="Disordered" evidence="4">
    <location>
        <begin position="184"/>
        <end position="214"/>
    </location>
</feature>
<evidence type="ECO:0000256" key="1">
    <source>
        <dbReference type="ARBA" id="ARBA00004123"/>
    </source>
</evidence>
<sequence>MEEEGPNFVPGLYVDFVPPTMETDQLKEHFAQYGEITDSVIINHDDTGTRNGYAFVTFKDPSSVDKAIKDNDHLINHHLLRVAKTRSKVRSRDQDDYKTNRLYFYLLPKNVSSDAVSTFFGEYGKVISCRIQRGTHYGYVYFQSDQTADDILAAYGNWINFRGRFMLEISKHKLQKYLDNANREGGHSAAQIPHRTAAHSPAGENTSSGRRDGNNRAVQNQLWQPYGSHGNVYGGGGGAMVPSVALPNSIGYGCYYPPTMSVPQYGIPSHYGYGGASMGYGNATGYAGRYGGQNVVGRAGVSTQGASGSGTGYTGHYGGQNVVSSAGVYQEARGSRGPLNASSQVDDSNSLFSYPMVTQGASGSGGSSNANQDDNSNSLFSYEMVTQGASGSGGVSNASQDDNPESLFSFFISNCQKRL</sequence>
<keyword evidence="7" id="KW-1185">Reference proteome</keyword>
<evidence type="ECO:0000313" key="7">
    <source>
        <dbReference type="Proteomes" id="UP001341840"/>
    </source>
</evidence>
<dbReference type="CDD" id="cd00590">
    <property type="entry name" value="RRM_SF"/>
    <property type="match status" value="2"/>
</dbReference>
<reference evidence="6 7" key="1">
    <citation type="journal article" date="2023" name="Plants (Basel)">
        <title>Bridging the Gap: Combining Genomics and Transcriptomics Approaches to Understand Stylosanthes scabra, an Orphan Legume from the Brazilian Caatinga.</title>
        <authorList>
            <person name="Ferreira-Neto J.R.C."/>
            <person name="da Silva M.D."/>
            <person name="Binneck E."/>
            <person name="de Melo N.F."/>
            <person name="da Silva R.H."/>
            <person name="de Melo A.L.T.M."/>
            <person name="Pandolfi V."/>
            <person name="Bustamante F.O."/>
            <person name="Brasileiro-Vidal A.C."/>
            <person name="Benko-Iseppon A.M."/>
        </authorList>
    </citation>
    <scope>NUCLEOTIDE SEQUENCE [LARGE SCALE GENOMIC DNA]</scope>
    <source>
        <tissue evidence="6">Leaves</tissue>
    </source>
</reference>
<dbReference type="SUPFAM" id="SSF54928">
    <property type="entry name" value="RNA-binding domain, RBD"/>
    <property type="match status" value="1"/>
</dbReference>
<keyword evidence="2" id="KW-0539">Nucleus</keyword>
<organism evidence="6 7">
    <name type="scientific">Stylosanthes scabra</name>
    <dbReference type="NCBI Taxonomy" id="79078"/>
    <lineage>
        <taxon>Eukaryota</taxon>
        <taxon>Viridiplantae</taxon>
        <taxon>Streptophyta</taxon>
        <taxon>Embryophyta</taxon>
        <taxon>Tracheophyta</taxon>
        <taxon>Spermatophyta</taxon>
        <taxon>Magnoliopsida</taxon>
        <taxon>eudicotyledons</taxon>
        <taxon>Gunneridae</taxon>
        <taxon>Pentapetalae</taxon>
        <taxon>rosids</taxon>
        <taxon>fabids</taxon>
        <taxon>Fabales</taxon>
        <taxon>Fabaceae</taxon>
        <taxon>Papilionoideae</taxon>
        <taxon>50 kb inversion clade</taxon>
        <taxon>dalbergioids sensu lato</taxon>
        <taxon>Dalbergieae</taxon>
        <taxon>Pterocarpus clade</taxon>
        <taxon>Stylosanthes</taxon>
    </lineage>
</organism>
<dbReference type="Pfam" id="PF00076">
    <property type="entry name" value="RRM_1"/>
    <property type="match status" value="2"/>
</dbReference>
<evidence type="ECO:0000259" key="5">
    <source>
        <dbReference type="PROSITE" id="PS50102"/>
    </source>
</evidence>
<comment type="subcellular location">
    <subcellularLocation>
        <location evidence="1">Nucleus</location>
    </subcellularLocation>
</comment>
<dbReference type="SMART" id="SM00360">
    <property type="entry name" value="RRM"/>
    <property type="match status" value="2"/>
</dbReference>
<dbReference type="InterPro" id="IPR035979">
    <property type="entry name" value="RBD_domain_sf"/>
</dbReference>
<evidence type="ECO:0000256" key="3">
    <source>
        <dbReference type="PROSITE-ProRule" id="PRU00176"/>
    </source>
</evidence>
<dbReference type="InterPro" id="IPR000504">
    <property type="entry name" value="RRM_dom"/>
</dbReference>
<feature type="compositionally biased region" description="Low complexity" evidence="4">
    <location>
        <begin position="367"/>
        <end position="377"/>
    </location>
</feature>
<dbReference type="Gene3D" id="3.30.70.330">
    <property type="match status" value="2"/>
</dbReference>